<dbReference type="RefSeq" id="WP_099518916.1">
    <property type="nucleotide sequence ID" value="NZ_CP016808.1"/>
</dbReference>
<evidence type="ECO:0008006" key="2">
    <source>
        <dbReference type="Google" id="ProtNLM"/>
    </source>
</evidence>
<protein>
    <recommendedName>
        <fullName evidence="2">DUF3168 domain-containing protein</fullName>
    </recommendedName>
</protein>
<evidence type="ECO:0000313" key="1">
    <source>
        <dbReference type="EMBL" id="ANY67735.1"/>
    </source>
</evidence>
<proteinExistence type="predicted"/>
<name>A0A1B2DJ87_9BACL</name>
<accession>A0A1B2DJ87</accession>
<dbReference type="AlphaFoldDB" id="A0A1B2DJ87"/>
<sequence length="149" mass="16840">MGVVNELESIETFVKATFPDAMTEKQIVPREPYSGLFVIRLINDGRTTETFQHYRADRDYQVIYFGAQVADVLAKMDALSTALYDRNLIPINASSRYIRVGAFSFAQPFETDGDLFASIGVLRAQVRERRTQADVPLIAEVRTEITTKI</sequence>
<reference evidence="1" key="1">
    <citation type="submission" date="2016-08" db="EMBL/GenBank/DDBJ databases">
        <title>Complete Genome Seqeunce of Paenibacillus sp. BIHB 4019 from tea rhizoplane.</title>
        <authorList>
            <person name="Thakur R."/>
            <person name="Swarnkar M.K."/>
            <person name="Gulati A."/>
        </authorList>
    </citation>
    <scope>NUCLEOTIDE SEQUENCE [LARGE SCALE GENOMIC DNA]</scope>
    <source>
        <strain evidence="1">BIHB4019</strain>
    </source>
</reference>
<gene>
    <name evidence="1" type="ORF">BBD42_15620</name>
</gene>
<dbReference type="EMBL" id="CP016808">
    <property type="protein sequence ID" value="ANY67735.1"/>
    <property type="molecule type" value="Genomic_DNA"/>
</dbReference>
<organism evidence="1">
    <name type="scientific">Paenibacillus sp. BIHB 4019</name>
    <dbReference type="NCBI Taxonomy" id="1870819"/>
    <lineage>
        <taxon>Bacteria</taxon>
        <taxon>Bacillati</taxon>
        <taxon>Bacillota</taxon>
        <taxon>Bacilli</taxon>
        <taxon>Bacillales</taxon>
        <taxon>Paenibacillaceae</taxon>
        <taxon>Paenibacillus</taxon>
    </lineage>
</organism>